<dbReference type="Proteomes" id="UP001595945">
    <property type="component" value="Unassembled WGS sequence"/>
</dbReference>
<comment type="caution">
    <text evidence="2">The sequence shown here is derived from an EMBL/GenBank/DDBJ whole genome shotgun (WGS) entry which is preliminary data.</text>
</comment>
<dbReference type="InterPro" id="IPR043870">
    <property type="entry name" value="DUF5830"/>
</dbReference>
<organism evidence="2 3">
    <name type="scientific">Halorussus aquaticus</name>
    <dbReference type="NCBI Taxonomy" id="2953748"/>
    <lineage>
        <taxon>Archaea</taxon>
        <taxon>Methanobacteriati</taxon>
        <taxon>Methanobacteriota</taxon>
        <taxon>Stenosarchaea group</taxon>
        <taxon>Halobacteria</taxon>
        <taxon>Halobacteriales</taxon>
        <taxon>Haladaptataceae</taxon>
        <taxon>Halorussus</taxon>
    </lineage>
</organism>
<evidence type="ECO:0000256" key="1">
    <source>
        <dbReference type="SAM" id="MobiDB-lite"/>
    </source>
</evidence>
<reference evidence="2 3" key="1">
    <citation type="journal article" date="2019" name="Int. J. Syst. Evol. Microbiol.">
        <title>The Global Catalogue of Microorganisms (GCM) 10K type strain sequencing project: providing services to taxonomists for standard genome sequencing and annotation.</title>
        <authorList>
            <consortium name="The Broad Institute Genomics Platform"/>
            <consortium name="The Broad Institute Genome Sequencing Center for Infectious Disease"/>
            <person name="Wu L."/>
            <person name="Ma J."/>
        </authorList>
    </citation>
    <scope>NUCLEOTIDE SEQUENCE [LARGE SCALE GENOMIC DNA]</scope>
    <source>
        <strain evidence="2 3">XZYJ18</strain>
    </source>
</reference>
<proteinExistence type="predicted"/>
<dbReference type="RefSeq" id="WP_254268659.1">
    <property type="nucleotide sequence ID" value="NZ_CP100400.1"/>
</dbReference>
<accession>A0ABD5Q4T4</accession>
<dbReference type="AlphaFoldDB" id="A0ABD5Q4T4"/>
<name>A0ABD5Q4T4_9EURY</name>
<feature type="region of interest" description="Disordered" evidence="1">
    <location>
        <begin position="1"/>
        <end position="31"/>
    </location>
</feature>
<dbReference type="EMBL" id="JBHSHT010000002">
    <property type="protein sequence ID" value="MFC4825699.1"/>
    <property type="molecule type" value="Genomic_DNA"/>
</dbReference>
<gene>
    <name evidence="2" type="ORF">ACFO9K_15685</name>
</gene>
<evidence type="ECO:0000313" key="3">
    <source>
        <dbReference type="Proteomes" id="UP001595945"/>
    </source>
</evidence>
<protein>
    <submittedName>
        <fullName evidence="2">DUF5830 family protein</fullName>
    </submittedName>
</protein>
<sequence>MADDAAGEDAAPGDSDSDADRENGDADPVEVGVELLSKLEHPELSVAEAVDRIETVTTHPATTRKILDEAEKRGFIEREDGIVKTTGGGYVSFQSEVVTKEGEFSCRRCGAGISTGYFIKLDAGEHGAFGPECIRKVTGRD</sequence>
<dbReference type="Pfam" id="PF19148">
    <property type="entry name" value="DUF5830"/>
    <property type="match status" value="1"/>
</dbReference>
<dbReference type="GeneID" id="73043579"/>
<evidence type="ECO:0000313" key="2">
    <source>
        <dbReference type="EMBL" id="MFC4825699.1"/>
    </source>
</evidence>
<keyword evidence="3" id="KW-1185">Reference proteome</keyword>